<feature type="transmembrane region" description="Helical" evidence="7">
    <location>
        <begin position="80"/>
        <end position="97"/>
    </location>
</feature>
<reference evidence="8" key="1">
    <citation type="journal article" date="2023" name="Mol. Biol. Evol.">
        <title>Third-Generation Sequencing Reveals the Adaptive Role of the Epigenome in Three Deep-Sea Polychaetes.</title>
        <authorList>
            <person name="Perez M."/>
            <person name="Aroh O."/>
            <person name="Sun Y."/>
            <person name="Lan Y."/>
            <person name="Juniper S.K."/>
            <person name="Young C.R."/>
            <person name="Angers B."/>
            <person name="Qian P.Y."/>
        </authorList>
    </citation>
    <scope>NUCLEOTIDE SEQUENCE</scope>
    <source>
        <strain evidence="8">R07B-5</strain>
    </source>
</reference>
<sequence>MAGRNKFSIEDAFQFDDDDSSLRVYGSTTENIPLTPPRDTAESEQGRLADSGNSRVGTYDGGFQTDGWWKHPKVQRNCKVVVMSILLFVVGIGEFLTENVIMSLKS</sequence>
<keyword evidence="9" id="KW-1185">Reference proteome</keyword>
<organism evidence="8 9">
    <name type="scientific">Ridgeia piscesae</name>
    <name type="common">Tubeworm</name>
    <dbReference type="NCBI Taxonomy" id="27915"/>
    <lineage>
        <taxon>Eukaryota</taxon>
        <taxon>Metazoa</taxon>
        <taxon>Spiralia</taxon>
        <taxon>Lophotrochozoa</taxon>
        <taxon>Annelida</taxon>
        <taxon>Polychaeta</taxon>
        <taxon>Sedentaria</taxon>
        <taxon>Canalipalpata</taxon>
        <taxon>Sabellida</taxon>
        <taxon>Siboglinidae</taxon>
        <taxon>Ridgeia</taxon>
    </lineage>
</organism>
<evidence type="ECO:0000256" key="4">
    <source>
        <dbReference type="ARBA" id="ARBA00022989"/>
    </source>
</evidence>
<dbReference type="AlphaFoldDB" id="A0AAD9KHG4"/>
<evidence type="ECO:0000256" key="7">
    <source>
        <dbReference type="SAM" id="Phobius"/>
    </source>
</evidence>
<dbReference type="Proteomes" id="UP001209878">
    <property type="component" value="Unassembled WGS sequence"/>
</dbReference>
<dbReference type="GO" id="GO:0016020">
    <property type="term" value="C:membrane"/>
    <property type="evidence" value="ECO:0007669"/>
    <property type="project" value="UniProtKB-SubCell"/>
</dbReference>
<evidence type="ECO:0000313" key="8">
    <source>
        <dbReference type="EMBL" id="KAK2171436.1"/>
    </source>
</evidence>
<comment type="caution">
    <text evidence="8">The sequence shown here is derived from an EMBL/GenBank/DDBJ whole genome shotgun (WGS) entry which is preliminary data.</text>
</comment>
<keyword evidence="5 7" id="KW-0472">Membrane</keyword>
<evidence type="ECO:0000256" key="6">
    <source>
        <dbReference type="SAM" id="MobiDB-lite"/>
    </source>
</evidence>
<accession>A0AAD9KHG4</accession>
<feature type="region of interest" description="Disordered" evidence="6">
    <location>
        <begin position="19"/>
        <end position="55"/>
    </location>
</feature>
<keyword evidence="4 7" id="KW-1133">Transmembrane helix</keyword>
<evidence type="ECO:0000313" key="9">
    <source>
        <dbReference type="Proteomes" id="UP001209878"/>
    </source>
</evidence>
<gene>
    <name evidence="8" type="ORF">NP493_1067g00002</name>
</gene>
<dbReference type="InterPro" id="IPR008590">
    <property type="entry name" value="TMEM_230/134"/>
</dbReference>
<evidence type="ECO:0000256" key="5">
    <source>
        <dbReference type="ARBA" id="ARBA00023136"/>
    </source>
</evidence>
<comment type="similarity">
    <text evidence="2">Belongs to the TMEM134/TMEM230 family.</text>
</comment>
<comment type="subcellular location">
    <subcellularLocation>
        <location evidence="1">Membrane</location>
        <topology evidence="1">Multi-pass membrane protein</topology>
    </subcellularLocation>
</comment>
<evidence type="ECO:0000256" key="2">
    <source>
        <dbReference type="ARBA" id="ARBA00007743"/>
    </source>
</evidence>
<evidence type="ECO:0000256" key="3">
    <source>
        <dbReference type="ARBA" id="ARBA00022692"/>
    </source>
</evidence>
<protein>
    <submittedName>
        <fullName evidence="8">Uncharacterized protein</fullName>
    </submittedName>
</protein>
<proteinExistence type="inferred from homology"/>
<dbReference type="EMBL" id="JAODUO010001066">
    <property type="protein sequence ID" value="KAK2171436.1"/>
    <property type="molecule type" value="Genomic_DNA"/>
</dbReference>
<keyword evidence="3 7" id="KW-0812">Transmembrane</keyword>
<name>A0AAD9KHG4_RIDPI</name>
<evidence type="ECO:0000256" key="1">
    <source>
        <dbReference type="ARBA" id="ARBA00004141"/>
    </source>
</evidence>
<dbReference type="Pfam" id="PF05915">
    <property type="entry name" value="TMEM_230_134"/>
    <property type="match status" value="1"/>
</dbReference>